<dbReference type="InterPro" id="IPR045865">
    <property type="entry name" value="ACT-like_dom_sf"/>
</dbReference>
<dbReference type="Gene3D" id="3.30.70.260">
    <property type="match status" value="1"/>
</dbReference>
<dbReference type="RefSeq" id="WP_350344897.1">
    <property type="nucleotide sequence ID" value="NZ_CP158367.1"/>
</dbReference>
<keyword evidence="8 11" id="KW-0411">Iron-sulfur</keyword>
<keyword evidence="4 11" id="KW-0312">Gluconeogenesis</keyword>
<dbReference type="SUPFAM" id="SSF143548">
    <property type="entry name" value="Serine metabolism enzymes domain"/>
    <property type="match status" value="1"/>
</dbReference>
<dbReference type="PANTHER" id="PTHR30182:SF12">
    <property type="entry name" value="L-SERINE DEHYDRATASE, BETA CHAIN-RELATED"/>
    <property type="match status" value="1"/>
</dbReference>
<evidence type="ECO:0000256" key="1">
    <source>
        <dbReference type="ARBA" id="ARBA00001966"/>
    </source>
</evidence>
<evidence type="ECO:0000256" key="5">
    <source>
        <dbReference type="ARBA" id="ARBA00022485"/>
    </source>
</evidence>
<protein>
    <recommendedName>
        <fullName evidence="11">L-serine deaminase</fullName>
    </recommendedName>
</protein>
<evidence type="ECO:0000256" key="3">
    <source>
        <dbReference type="ARBA" id="ARBA00008636"/>
    </source>
</evidence>
<evidence type="ECO:0000256" key="7">
    <source>
        <dbReference type="ARBA" id="ARBA00023004"/>
    </source>
</evidence>
<dbReference type="GO" id="GO:0046872">
    <property type="term" value="F:metal ion binding"/>
    <property type="evidence" value="ECO:0007669"/>
    <property type="project" value="UniProtKB-UniRule"/>
</dbReference>
<comment type="pathway">
    <text evidence="2 11">Carbohydrate biosynthesis; gluconeogenesis.</text>
</comment>
<proteinExistence type="inferred from homology"/>
<reference evidence="14" key="1">
    <citation type="journal article" date="2013" name="Extremophiles">
        <title>Proteinivorax tanatarense gen. nov., sp. nov., an anaerobic, haloalkaliphilic, proteolytic bacterium isolated from a decaying algal bloom, and proposal of Proteinivoraceae fam. nov.</title>
        <authorList>
            <person name="Kevbrin V."/>
            <person name="Boltyanskaya Y."/>
            <person name="Zhilina T."/>
            <person name="Kolganova T."/>
            <person name="Lavrentjeva E."/>
            <person name="Kuznetsov B."/>
        </authorList>
    </citation>
    <scope>NUCLEOTIDE SEQUENCE</scope>
    <source>
        <strain evidence="14">Z-910T</strain>
    </source>
</reference>
<dbReference type="PANTHER" id="PTHR30182">
    <property type="entry name" value="L-SERINE DEHYDRATASE"/>
    <property type="match status" value="1"/>
</dbReference>
<evidence type="ECO:0000256" key="11">
    <source>
        <dbReference type="PIRNR" id="PIRNR036692"/>
    </source>
</evidence>
<name>A0AAU7VQ25_9FIRM</name>
<evidence type="ECO:0000259" key="13">
    <source>
        <dbReference type="PROSITE" id="PS51671"/>
    </source>
</evidence>
<reference evidence="14" key="2">
    <citation type="submission" date="2024-06" db="EMBL/GenBank/DDBJ databases">
        <authorList>
            <person name="Petrova K.O."/>
            <person name="Toshchakov S.V."/>
            <person name="Boltjanskaja Y.V."/>
            <person name="Kevbrin V."/>
        </authorList>
    </citation>
    <scope>NUCLEOTIDE SEQUENCE</scope>
    <source>
        <strain evidence="14">Z-910T</strain>
    </source>
</reference>
<dbReference type="InterPro" id="IPR005131">
    <property type="entry name" value="Ser_deHydtase_bsu"/>
</dbReference>
<evidence type="ECO:0000256" key="6">
    <source>
        <dbReference type="ARBA" id="ARBA00022723"/>
    </source>
</evidence>
<comment type="similarity">
    <text evidence="3 11 12">Belongs to the iron-sulfur dependent L-serine dehydratase family.</text>
</comment>
<keyword evidence="7 11" id="KW-0408">Iron</keyword>
<dbReference type="Pfam" id="PF03315">
    <property type="entry name" value="SDH_beta"/>
    <property type="match status" value="1"/>
</dbReference>
<dbReference type="GO" id="GO:0006094">
    <property type="term" value="P:gluconeogenesis"/>
    <property type="evidence" value="ECO:0007669"/>
    <property type="project" value="UniProtKB-UniRule"/>
</dbReference>
<feature type="domain" description="ACT" evidence="13">
    <location>
        <begin position="145"/>
        <end position="217"/>
    </location>
</feature>
<dbReference type="Gene3D" id="3.30.1330.90">
    <property type="entry name" value="D-3-phosphoglycerate dehydrogenase, domain 3"/>
    <property type="match status" value="1"/>
</dbReference>
<comment type="catalytic activity">
    <reaction evidence="10 11 12">
        <text>L-serine = pyruvate + NH4(+)</text>
        <dbReference type="Rhea" id="RHEA:19169"/>
        <dbReference type="ChEBI" id="CHEBI:15361"/>
        <dbReference type="ChEBI" id="CHEBI:28938"/>
        <dbReference type="ChEBI" id="CHEBI:33384"/>
        <dbReference type="EC" id="4.3.1.17"/>
    </reaction>
</comment>
<dbReference type="PIRSF" id="PIRSF036692">
    <property type="entry name" value="SDH_B"/>
    <property type="match status" value="1"/>
</dbReference>
<keyword evidence="9 11" id="KW-0456">Lyase</keyword>
<dbReference type="InterPro" id="IPR002912">
    <property type="entry name" value="ACT_dom"/>
</dbReference>
<dbReference type="PROSITE" id="PS51671">
    <property type="entry name" value="ACT"/>
    <property type="match status" value="1"/>
</dbReference>
<gene>
    <name evidence="14" type="primary">sdaAB</name>
    <name evidence="14" type="ORF">PRVXT_001341</name>
</gene>
<comment type="cofactor">
    <cofactor evidence="1 12">
        <name>[4Fe-4S] cluster</name>
        <dbReference type="ChEBI" id="CHEBI:49883"/>
    </cofactor>
</comment>
<evidence type="ECO:0000256" key="12">
    <source>
        <dbReference type="RuleBase" id="RU366059"/>
    </source>
</evidence>
<keyword evidence="6 11" id="KW-0479">Metal-binding</keyword>
<evidence type="ECO:0000256" key="2">
    <source>
        <dbReference type="ARBA" id="ARBA00004742"/>
    </source>
</evidence>
<organism evidence="14">
    <name type="scientific">Proteinivorax tanatarense</name>
    <dbReference type="NCBI Taxonomy" id="1260629"/>
    <lineage>
        <taxon>Bacteria</taxon>
        <taxon>Bacillati</taxon>
        <taxon>Bacillota</taxon>
        <taxon>Clostridia</taxon>
        <taxon>Eubacteriales</taxon>
        <taxon>Proteinivoracaceae</taxon>
        <taxon>Proteinivorax</taxon>
    </lineage>
</organism>
<dbReference type="SUPFAM" id="SSF55021">
    <property type="entry name" value="ACT-like"/>
    <property type="match status" value="1"/>
</dbReference>
<dbReference type="NCBIfam" id="TIGR00719">
    <property type="entry name" value="sda_beta"/>
    <property type="match status" value="1"/>
</dbReference>
<sequence length="218" mass="23408">MSVFDIIGPIMIGPSSSHTAGAARLGRMAKIIAGESIKSVTINLYGSFAKTYKGHGTDIAIVAGLLGLTEENNDLKDSFEIAKEAGLNFKICEMAKGASHPNTASFDIITESKNIFIEGCSIGGGNIVITRIDDFALNLTGKFNTLIIPHRDMYGTITKVTQRLAEDKVNIANMSVVRKEKGVSALMVVETDQKVSNTCIKKIETINEVNSVSFIPPL</sequence>
<dbReference type="CDD" id="cd04903">
    <property type="entry name" value="ACT_LSD"/>
    <property type="match status" value="1"/>
</dbReference>
<dbReference type="InterPro" id="IPR029009">
    <property type="entry name" value="ASB_dom_sf"/>
</dbReference>
<dbReference type="GO" id="GO:0003941">
    <property type="term" value="F:L-serine ammonia-lyase activity"/>
    <property type="evidence" value="ECO:0007669"/>
    <property type="project" value="UniProtKB-UniRule"/>
</dbReference>
<evidence type="ECO:0000313" key="14">
    <source>
        <dbReference type="EMBL" id="XBX76163.1"/>
    </source>
</evidence>
<dbReference type="InterPro" id="IPR004643">
    <property type="entry name" value="Fe-S_L-Ser_bsu"/>
</dbReference>
<dbReference type="EMBL" id="CP158367">
    <property type="protein sequence ID" value="XBX76163.1"/>
    <property type="molecule type" value="Genomic_DNA"/>
</dbReference>
<keyword evidence="5 11" id="KW-0004">4Fe-4S</keyword>
<evidence type="ECO:0000256" key="4">
    <source>
        <dbReference type="ARBA" id="ARBA00022432"/>
    </source>
</evidence>
<accession>A0AAU7VQ25</accession>
<evidence type="ECO:0000256" key="10">
    <source>
        <dbReference type="ARBA" id="ARBA00049406"/>
    </source>
</evidence>
<dbReference type="FunFam" id="3.30.70.260:FF:000008">
    <property type="entry name" value="D-3-phosphoglycerate dehydrogenase, chloroplastic"/>
    <property type="match status" value="1"/>
</dbReference>
<dbReference type="AlphaFoldDB" id="A0AAU7VQ25"/>
<dbReference type="GO" id="GO:0051539">
    <property type="term" value="F:4 iron, 4 sulfur cluster binding"/>
    <property type="evidence" value="ECO:0007669"/>
    <property type="project" value="UniProtKB-UniRule"/>
</dbReference>
<dbReference type="InterPro" id="IPR051318">
    <property type="entry name" value="Fe-S_L-Ser"/>
</dbReference>
<evidence type="ECO:0000256" key="8">
    <source>
        <dbReference type="ARBA" id="ARBA00023014"/>
    </source>
</evidence>
<evidence type="ECO:0000256" key="9">
    <source>
        <dbReference type="ARBA" id="ARBA00023239"/>
    </source>
</evidence>